<feature type="transmembrane region" description="Helical" evidence="5">
    <location>
        <begin position="154"/>
        <end position="177"/>
    </location>
</feature>
<gene>
    <name evidence="5" type="primary">speE</name>
    <name evidence="8" type="ORF">F5984_01240</name>
</gene>
<keyword evidence="2 5" id="KW-0808">Transferase</keyword>
<dbReference type="GO" id="GO:0008295">
    <property type="term" value="P:spermidine biosynthetic process"/>
    <property type="evidence" value="ECO:0007669"/>
    <property type="project" value="UniProtKB-UniRule"/>
</dbReference>
<comment type="similarity">
    <text evidence="1 5">Belongs to the spermidine/spermine synthase family.</text>
</comment>
<dbReference type="InterPro" id="IPR029063">
    <property type="entry name" value="SAM-dependent_MTases_sf"/>
</dbReference>
<feature type="transmembrane region" description="Helical" evidence="5">
    <location>
        <begin position="25"/>
        <end position="46"/>
    </location>
</feature>
<comment type="pathway">
    <text evidence="5">Amine and polyamine biosynthesis; spermidine biosynthesis; spermidine from putrescine: step 1/1.</text>
</comment>
<feature type="domain" description="PABS" evidence="7">
    <location>
        <begin position="228"/>
        <end position="463"/>
    </location>
</feature>
<dbReference type="GO" id="GO:0005886">
    <property type="term" value="C:plasma membrane"/>
    <property type="evidence" value="ECO:0007669"/>
    <property type="project" value="UniProtKB-SubCell"/>
</dbReference>
<dbReference type="EC" id="2.5.1.16" evidence="5"/>
<dbReference type="NCBIfam" id="NF002956">
    <property type="entry name" value="PRK03612.1"/>
    <property type="match status" value="1"/>
</dbReference>
<dbReference type="GO" id="GO:0010487">
    <property type="term" value="F:thermospermine synthase activity"/>
    <property type="evidence" value="ECO:0007669"/>
    <property type="project" value="UniProtKB-ARBA"/>
</dbReference>
<dbReference type="SUPFAM" id="SSF53335">
    <property type="entry name" value="S-adenosyl-L-methionine-dependent methyltransferases"/>
    <property type="match status" value="1"/>
</dbReference>
<evidence type="ECO:0000259" key="7">
    <source>
        <dbReference type="PROSITE" id="PS51006"/>
    </source>
</evidence>
<feature type="binding site" evidence="5">
    <location>
        <position position="288"/>
    </location>
    <ligand>
        <name>spermidine</name>
        <dbReference type="ChEBI" id="CHEBI:57834"/>
    </ligand>
</feature>
<evidence type="ECO:0000256" key="6">
    <source>
        <dbReference type="PROSITE-ProRule" id="PRU00354"/>
    </source>
</evidence>
<sequence length="527" mass="58843">MADEPTDPLAASKTHRPEGESLNSFQILLLLSVFVIATCGLIYELIAGTLASYLLGDSVTQFSTIIGAYLFAMGIGSWLSKYLDGDLLRWFIRIEILVGIVGGFSAPLLFVLFEYVASFRVVLYGLVGLTGILVGLEIPLLMRILEHQLSFKDLVSRVFTVDYIGALLASVIFPLVLVPQLGLIRTALFFGLLNVLVAAFVLYKFPQTRPYRTAQGMLIGFTILGLLAGFALAERVMTYTESVALQDKVIYSQSTPYQRIVLTSNAREMRLYLNGNLQFSSADEYRYHEALVHPAMQANPRARRVLVLGGGDGLAVRELLKYPALRTIRLVDLDPGMTQLFRQNELLLKLNKRSLLSPKVDVVNADAYTWIRQDTARYDVVVVDFPDPSNYSIGKLYSTAFYRELDRVLAPGGVVVVQSTSPYVARRAFWCIAHTLQAVGLRTFPYHVHVPSFGEWGYVLASRTTERTGWPSPNRLNLPAGLRYVSPLTLRDMTTFAPDMAEVPTEVNRLNNQALVQYFEDEWSAVP</sequence>
<dbReference type="Gene3D" id="3.40.50.150">
    <property type="entry name" value="Vaccinia Virus protein VP39"/>
    <property type="match status" value="1"/>
</dbReference>
<evidence type="ECO:0000313" key="8">
    <source>
        <dbReference type="EMBL" id="KAB7732611.1"/>
    </source>
</evidence>
<dbReference type="AlphaFoldDB" id="A0A7J5U4F8"/>
<feature type="binding site" evidence="5">
    <location>
        <position position="332"/>
    </location>
    <ligand>
        <name>S-methyl-5'-thioadenosine</name>
        <dbReference type="ChEBI" id="CHEBI:17509"/>
    </ligand>
</feature>
<dbReference type="HAMAP" id="MF_00198">
    <property type="entry name" value="Spermidine_synth"/>
    <property type="match status" value="1"/>
</dbReference>
<proteinExistence type="inferred from homology"/>
<keyword evidence="5" id="KW-1003">Cell membrane</keyword>
<evidence type="ECO:0000256" key="1">
    <source>
        <dbReference type="ARBA" id="ARBA00007867"/>
    </source>
</evidence>
<protein>
    <recommendedName>
        <fullName evidence="5">Polyamine aminopropyltransferase</fullName>
    </recommendedName>
    <alternativeName>
        <fullName evidence="5">Putrescine aminopropyltransferase</fullName>
        <shortName evidence="5">PAPT</shortName>
    </alternativeName>
    <alternativeName>
        <fullName evidence="5">Spermidine synthase</fullName>
        <shortName evidence="5">SPDS</shortName>
        <shortName evidence="5">SPDSY</shortName>
        <ecNumber evidence="5">2.5.1.16</ecNumber>
    </alternativeName>
</protein>
<dbReference type="PANTHER" id="PTHR43317:SF1">
    <property type="entry name" value="THERMOSPERMINE SYNTHASE ACAULIS5"/>
    <property type="match status" value="1"/>
</dbReference>
<feature type="transmembrane region" description="Helical" evidence="5">
    <location>
        <begin position="215"/>
        <end position="233"/>
    </location>
</feature>
<keyword evidence="5" id="KW-1133">Transmembrane helix</keyword>
<evidence type="ECO:0000313" key="9">
    <source>
        <dbReference type="Proteomes" id="UP000488299"/>
    </source>
</evidence>
<keyword evidence="5" id="KW-0812">Transmembrane</keyword>
<dbReference type="PROSITE" id="PS01330">
    <property type="entry name" value="PABS_1"/>
    <property type="match status" value="1"/>
</dbReference>
<dbReference type="PROSITE" id="PS51006">
    <property type="entry name" value="PABS_2"/>
    <property type="match status" value="1"/>
</dbReference>
<feature type="binding site" evidence="5">
    <location>
        <position position="258"/>
    </location>
    <ligand>
        <name>S-methyl-5'-thioadenosine</name>
        <dbReference type="ChEBI" id="CHEBI:17509"/>
    </ligand>
</feature>
<evidence type="ECO:0000256" key="5">
    <source>
        <dbReference type="HAMAP-Rule" id="MF_00198"/>
    </source>
</evidence>
<feature type="binding site" evidence="5">
    <location>
        <position position="312"/>
    </location>
    <ligand>
        <name>spermidine</name>
        <dbReference type="ChEBI" id="CHEBI:57834"/>
    </ligand>
</feature>
<dbReference type="UniPathway" id="UPA00248">
    <property type="reaction ID" value="UER00314"/>
</dbReference>
<comment type="subunit">
    <text evidence="5">Homodimer or homotetramer.</text>
</comment>
<dbReference type="InterPro" id="IPR030374">
    <property type="entry name" value="PABS"/>
</dbReference>
<comment type="catalytic activity">
    <reaction evidence="5">
        <text>S-adenosyl 3-(methylsulfanyl)propylamine + putrescine = S-methyl-5'-thioadenosine + spermidine + H(+)</text>
        <dbReference type="Rhea" id="RHEA:12721"/>
        <dbReference type="ChEBI" id="CHEBI:15378"/>
        <dbReference type="ChEBI" id="CHEBI:17509"/>
        <dbReference type="ChEBI" id="CHEBI:57443"/>
        <dbReference type="ChEBI" id="CHEBI:57834"/>
        <dbReference type="ChEBI" id="CHEBI:326268"/>
        <dbReference type="EC" id="2.5.1.16"/>
    </reaction>
</comment>
<reference evidence="8 9" key="1">
    <citation type="submission" date="2019-10" db="EMBL/GenBank/DDBJ databases">
        <title>Rudanella paleaurantiibacter sp. nov., isolated from sludge.</title>
        <authorList>
            <person name="Xu S.Q."/>
        </authorList>
    </citation>
    <scope>NUCLEOTIDE SEQUENCE [LARGE SCALE GENOMIC DNA]</scope>
    <source>
        <strain evidence="8 9">HX-22-17</strain>
    </source>
</reference>
<keyword evidence="5" id="KW-0472">Membrane</keyword>
<dbReference type="InterPro" id="IPR001045">
    <property type="entry name" value="Spermi_synthase"/>
</dbReference>
<dbReference type="FunFam" id="3.40.50.150:FF:000088">
    <property type="entry name" value="Polyamine aminopropyltransferase"/>
    <property type="match status" value="1"/>
</dbReference>
<dbReference type="GO" id="GO:0004766">
    <property type="term" value="F:spermidine synthase activity"/>
    <property type="evidence" value="ECO:0007669"/>
    <property type="project" value="UniProtKB-UniRule"/>
</dbReference>
<feature type="transmembrane region" description="Helical" evidence="5">
    <location>
        <begin position="183"/>
        <end position="203"/>
    </location>
</feature>
<dbReference type="RefSeq" id="WP_152122069.1">
    <property type="nucleotide sequence ID" value="NZ_WELI01000001.1"/>
</dbReference>
<keyword evidence="3 5" id="KW-0745">Spermidine biosynthesis</keyword>
<dbReference type="EMBL" id="WELI01000001">
    <property type="protein sequence ID" value="KAB7732611.1"/>
    <property type="molecule type" value="Genomic_DNA"/>
</dbReference>
<dbReference type="InterPro" id="IPR036259">
    <property type="entry name" value="MFS_trans_sf"/>
</dbReference>
<evidence type="ECO:0000256" key="2">
    <source>
        <dbReference type="ARBA" id="ARBA00022679"/>
    </source>
</evidence>
<feature type="transmembrane region" description="Helical" evidence="5">
    <location>
        <begin position="58"/>
        <end position="79"/>
    </location>
</feature>
<dbReference type="Pfam" id="PF01564">
    <property type="entry name" value="Spermine_synth"/>
    <property type="match status" value="1"/>
</dbReference>
<feature type="transmembrane region" description="Helical" evidence="5">
    <location>
        <begin position="91"/>
        <end position="115"/>
    </location>
</feature>
<dbReference type="InterPro" id="IPR030373">
    <property type="entry name" value="PABS_CS"/>
</dbReference>
<keyword evidence="9" id="KW-1185">Reference proteome</keyword>
<comment type="caution">
    <text evidence="5">Lacks conserved residue(s) required for the propagation of feature annotation.</text>
</comment>
<accession>A0A7J5U4F8</accession>
<dbReference type="CDD" id="cd02440">
    <property type="entry name" value="AdoMet_MTases"/>
    <property type="match status" value="1"/>
</dbReference>
<dbReference type="Proteomes" id="UP000488299">
    <property type="component" value="Unassembled WGS sequence"/>
</dbReference>
<feature type="binding site" evidence="5">
    <location>
        <begin position="366"/>
        <end position="367"/>
    </location>
    <ligand>
        <name>S-methyl-5'-thioadenosine</name>
        <dbReference type="ChEBI" id="CHEBI:17509"/>
    </ligand>
</feature>
<dbReference type="SUPFAM" id="SSF103473">
    <property type="entry name" value="MFS general substrate transporter"/>
    <property type="match status" value="1"/>
</dbReference>
<name>A0A7J5U4F8_9BACT</name>
<dbReference type="PANTHER" id="PTHR43317">
    <property type="entry name" value="THERMOSPERMINE SYNTHASE ACAULIS5"/>
    <property type="match status" value="1"/>
</dbReference>
<comment type="subcellular location">
    <subcellularLocation>
        <location evidence="5">Cell membrane</location>
        <topology evidence="5">Multi-pass membrane protein</topology>
    </subcellularLocation>
</comment>
<dbReference type="NCBIfam" id="NF037959">
    <property type="entry name" value="MFS_SpdSyn"/>
    <property type="match status" value="1"/>
</dbReference>
<comment type="function">
    <text evidence="5">Catalyzes the irreversible transfer of a propylamine group from the amino donor S-adenosylmethioninamine (decarboxy-AdoMet) to putrescine (1,4-diaminobutane) to yield spermidine.</text>
</comment>
<feature type="active site" description="Proton acceptor" evidence="5 6">
    <location>
        <position position="384"/>
    </location>
</feature>
<comment type="caution">
    <text evidence="8">The sequence shown here is derived from an EMBL/GenBank/DDBJ whole genome shotgun (WGS) entry which is preliminary data.</text>
</comment>
<evidence type="ECO:0000256" key="4">
    <source>
        <dbReference type="ARBA" id="ARBA00023115"/>
    </source>
</evidence>
<evidence type="ECO:0000256" key="3">
    <source>
        <dbReference type="ARBA" id="ARBA00023066"/>
    </source>
</evidence>
<keyword evidence="4 5" id="KW-0620">Polyamine biosynthesis</keyword>
<organism evidence="8 9">
    <name type="scientific">Rudanella paleaurantiibacter</name>
    <dbReference type="NCBI Taxonomy" id="2614655"/>
    <lineage>
        <taxon>Bacteria</taxon>
        <taxon>Pseudomonadati</taxon>
        <taxon>Bacteroidota</taxon>
        <taxon>Cytophagia</taxon>
        <taxon>Cytophagales</taxon>
        <taxon>Cytophagaceae</taxon>
        <taxon>Rudanella</taxon>
    </lineage>
</organism>
<feature type="transmembrane region" description="Helical" evidence="5">
    <location>
        <begin position="121"/>
        <end position="142"/>
    </location>
</feature>